<protein>
    <submittedName>
        <fullName evidence="1">Uncharacterized protein</fullName>
    </submittedName>
</protein>
<organism evidence="1 2">
    <name type="scientific">Candidatus Anaerobiospirillum pullistercoris</name>
    <dbReference type="NCBI Taxonomy" id="2838452"/>
    <lineage>
        <taxon>Bacteria</taxon>
        <taxon>Pseudomonadati</taxon>
        <taxon>Pseudomonadota</taxon>
        <taxon>Gammaproteobacteria</taxon>
        <taxon>Aeromonadales</taxon>
        <taxon>Succinivibrionaceae</taxon>
        <taxon>Anaerobiospirillum</taxon>
    </lineage>
</organism>
<accession>A0A9D2B1A5</accession>
<evidence type="ECO:0000313" key="1">
    <source>
        <dbReference type="EMBL" id="HIX57460.1"/>
    </source>
</evidence>
<gene>
    <name evidence="1" type="ORF">H9850_08330</name>
</gene>
<name>A0A9D2B1A5_9GAMM</name>
<evidence type="ECO:0000313" key="2">
    <source>
        <dbReference type="Proteomes" id="UP000886829"/>
    </source>
</evidence>
<reference evidence="1" key="2">
    <citation type="submission" date="2021-04" db="EMBL/GenBank/DDBJ databases">
        <authorList>
            <person name="Gilroy R."/>
        </authorList>
    </citation>
    <scope>NUCLEOTIDE SEQUENCE</scope>
    <source>
        <strain evidence="1">USASDec5-558</strain>
    </source>
</reference>
<dbReference type="EMBL" id="DXEV01000166">
    <property type="protein sequence ID" value="HIX57460.1"/>
    <property type="molecule type" value="Genomic_DNA"/>
</dbReference>
<proteinExistence type="predicted"/>
<dbReference type="AlphaFoldDB" id="A0A9D2B1A5"/>
<reference evidence="1" key="1">
    <citation type="journal article" date="2021" name="PeerJ">
        <title>Extensive microbial diversity within the chicken gut microbiome revealed by metagenomics and culture.</title>
        <authorList>
            <person name="Gilroy R."/>
            <person name="Ravi A."/>
            <person name="Getino M."/>
            <person name="Pursley I."/>
            <person name="Horton D.L."/>
            <person name="Alikhan N.F."/>
            <person name="Baker D."/>
            <person name="Gharbi K."/>
            <person name="Hall N."/>
            <person name="Watson M."/>
            <person name="Adriaenssens E.M."/>
            <person name="Foster-Nyarko E."/>
            <person name="Jarju S."/>
            <person name="Secka A."/>
            <person name="Antonio M."/>
            <person name="Oren A."/>
            <person name="Chaudhuri R.R."/>
            <person name="La Ragione R."/>
            <person name="Hildebrand F."/>
            <person name="Pallen M.J."/>
        </authorList>
    </citation>
    <scope>NUCLEOTIDE SEQUENCE</scope>
    <source>
        <strain evidence="1">USASDec5-558</strain>
    </source>
</reference>
<dbReference type="Proteomes" id="UP000886829">
    <property type="component" value="Unassembled WGS sequence"/>
</dbReference>
<sequence length="53" mass="5573">MHTAIPQELALKAKQNPLSQNSLGTCAVTIACARLASTLSIMPASCMRMPVMA</sequence>
<comment type="caution">
    <text evidence="1">The sequence shown here is derived from an EMBL/GenBank/DDBJ whole genome shotgun (WGS) entry which is preliminary data.</text>
</comment>